<feature type="domain" description="Helix-turn-helix" evidence="1">
    <location>
        <begin position="43"/>
        <end position="94"/>
    </location>
</feature>
<name>A0A286GSW1_9BACT</name>
<evidence type="ECO:0000313" key="2">
    <source>
        <dbReference type="EMBL" id="SOD98054.1"/>
    </source>
</evidence>
<evidence type="ECO:0000259" key="1">
    <source>
        <dbReference type="Pfam" id="PF12728"/>
    </source>
</evidence>
<organism evidence="2 3">
    <name type="scientific">Spirosoma fluviale</name>
    <dbReference type="NCBI Taxonomy" id="1597977"/>
    <lineage>
        <taxon>Bacteria</taxon>
        <taxon>Pseudomonadati</taxon>
        <taxon>Bacteroidota</taxon>
        <taxon>Cytophagia</taxon>
        <taxon>Cytophagales</taxon>
        <taxon>Cytophagaceae</taxon>
        <taxon>Spirosoma</taxon>
    </lineage>
</organism>
<sequence length="121" mass="13898">MENTLITFDQLPAFVVDLGRKVDDLTALLRSQSERGHSIPDRWFSIEELSEYLPGHPAVTTLYGKVQRREIPFSRKGKRLAFRQSDIDLWLQSGRVKTSAEIDAQAEHYLSNQRKGGRKAR</sequence>
<evidence type="ECO:0000313" key="3">
    <source>
        <dbReference type="Proteomes" id="UP000219452"/>
    </source>
</evidence>
<protein>
    <submittedName>
        <fullName evidence="2">Helix-turn-helix domain-containing protein</fullName>
    </submittedName>
</protein>
<dbReference type="Proteomes" id="UP000219452">
    <property type="component" value="Unassembled WGS sequence"/>
</dbReference>
<dbReference type="EMBL" id="OCNH01000007">
    <property type="protein sequence ID" value="SOD98054.1"/>
    <property type="molecule type" value="Genomic_DNA"/>
</dbReference>
<reference evidence="3" key="1">
    <citation type="submission" date="2017-09" db="EMBL/GenBank/DDBJ databases">
        <authorList>
            <person name="Varghese N."/>
            <person name="Submissions S."/>
        </authorList>
    </citation>
    <scope>NUCLEOTIDE SEQUENCE [LARGE SCALE GENOMIC DNA]</scope>
    <source>
        <strain evidence="3">DSM 29961</strain>
    </source>
</reference>
<accession>A0A286GSW1</accession>
<dbReference type="AlphaFoldDB" id="A0A286GSW1"/>
<dbReference type="Pfam" id="PF12728">
    <property type="entry name" value="HTH_17"/>
    <property type="match status" value="1"/>
</dbReference>
<dbReference type="InterPro" id="IPR041657">
    <property type="entry name" value="HTH_17"/>
</dbReference>
<dbReference type="RefSeq" id="WP_179830328.1">
    <property type="nucleotide sequence ID" value="NZ_OCNH01000007.1"/>
</dbReference>
<proteinExistence type="predicted"/>
<gene>
    <name evidence="2" type="ORF">SAMN06269250_6011</name>
</gene>
<keyword evidence="3" id="KW-1185">Reference proteome</keyword>